<dbReference type="InterPro" id="IPR050706">
    <property type="entry name" value="Cyclic-di-GMP_PDE-like"/>
</dbReference>
<feature type="domain" description="EAL" evidence="2">
    <location>
        <begin position="480"/>
        <end position="723"/>
    </location>
</feature>
<dbReference type="PANTHER" id="PTHR33121">
    <property type="entry name" value="CYCLIC DI-GMP PHOSPHODIESTERASE PDEF"/>
    <property type="match status" value="1"/>
</dbReference>
<proteinExistence type="predicted"/>
<gene>
    <name evidence="3" type="ORF">P4S50_03175</name>
</gene>
<sequence>MIKKRYVVAFVLLFLVVTTSSFITYKKNYSLYLNETKRTVKNVSNSVTYMYDSIFSSICNSTKQTIENLEQNDLSRSDIDELLYTASKDNYYINNMYIVFEDGTTINGFKEPYVDMKSITPYFEREGNGICLGLIKSSKSDSNLFYGVTPIEFQNKKKALLLVGINYDLINNISRADSYEVYEGYLYLLSNDGYFLYHKDPLLIGKNLFTDKKFIKDVTNMDDDSYNYLIKIIKNKNKESRENMISYRAYNVEKIGYYNYLDSFDGTIMLSINYTQLKHKQIKATMRIIIPLLISFLIATYILLKYIFLVKYTDYFTEVKNELAFKKRIKKLHKQGKDNENYLIIKVENVTSNKDEEFLYDNSIYYYVSKYFKSISSLYIDLYRISRVHYVFVLKDENSLKQIEKLLHNINKNISIDNETNLFIRGKQLLLTIDDIKELENFEVVPQIIQYMEKNYEDLKIISDTGFTKYSNILNKSSCRLKDILLLERVIVNQNIVPFYQPIVELKTEKIIKYEVLMRVKHNNEYLTPAKFIEIAESEDRIEEIDRLVMRQAFQTYYRRLHKTGKHMRLSINLSGKSINQNMIDYILKIIYKYNIDPSNITFELTETAALNNLNECIWYLNKLRDKGFKLAIDDFGTGYAHVELLSKLEVDYIKIDGAFIKGVENDGKLLKTLNALVYISKNYDAKIIAEYVENKEVIKVLEKLGVEYGQGYYFGKPEPIFT</sequence>
<evidence type="ECO:0000259" key="2">
    <source>
        <dbReference type="PROSITE" id="PS50883"/>
    </source>
</evidence>
<evidence type="ECO:0000313" key="3">
    <source>
        <dbReference type="EMBL" id="WFD11092.1"/>
    </source>
</evidence>
<feature type="transmembrane region" description="Helical" evidence="1">
    <location>
        <begin position="6"/>
        <end position="25"/>
    </location>
</feature>
<dbReference type="CDD" id="cd01948">
    <property type="entry name" value="EAL"/>
    <property type="match status" value="1"/>
</dbReference>
<keyword evidence="1" id="KW-1133">Transmembrane helix</keyword>
<dbReference type="InterPro" id="IPR001633">
    <property type="entry name" value="EAL_dom"/>
</dbReference>
<protein>
    <submittedName>
        <fullName evidence="3">EAL domain-containing protein</fullName>
    </submittedName>
</protein>
<reference evidence="3 4" key="1">
    <citation type="submission" date="2023-03" db="EMBL/GenBank/DDBJ databases">
        <title>Complete genome sequence of Tepidibacter sp. SWIR-1, isolated from a deep-sea hydrothermal vent.</title>
        <authorList>
            <person name="Li X."/>
        </authorList>
    </citation>
    <scope>NUCLEOTIDE SEQUENCE [LARGE SCALE GENOMIC DNA]</scope>
    <source>
        <strain evidence="3 4">SWIR-1</strain>
    </source>
</reference>
<name>A0ABY8EDS3_9FIRM</name>
<dbReference type="Gene3D" id="3.20.20.450">
    <property type="entry name" value="EAL domain"/>
    <property type="match status" value="1"/>
</dbReference>
<keyword evidence="1" id="KW-0812">Transmembrane</keyword>
<accession>A0ABY8EDS3</accession>
<evidence type="ECO:0000313" key="4">
    <source>
        <dbReference type="Proteomes" id="UP001222800"/>
    </source>
</evidence>
<keyword evidence="1" id="KW-0472">Membrane</keyword>
<dbReference type="SUPFAM" id="SSF141868">
    <property type="entry name" value="EAL domain-like"/>
    <property type="match status" value="1"/>
</dbReference>
<dbReference type="Proteomes" id="UP001222800">
    <property type="component" value="Chromosome"/>
</dbReference>
<feature type="transmembrane region" description="Helical" evidence="1">
    <location>
        <begin position="288"/>
        <end position="308"/>
    </location>
</feature>
<keyword evidence="4" id="KW-1185">Reference proteome</keyword>
<organism evidence="3 4">
    <name type="scientific">Tepidibacter hydrothermalis</name>
    <dbReference type="NCBI Taxonomy" id="3036126"/>
    <lineage>
        <taxon>Bacteria</taxon>
        <taxon>Bacillati</taxon>
        <taxon>Bacillota</taxon>
        <taxon>Clostridia</taxon>
        <taxon>Peptostreptococcales</taxon>
        <taxon>Peptostreptococcaceae</taxon>
        <taxon>Tepidibacter</taxon>
    </lineage>
</organism>
<evidence type="ECO:0000256" key="1">
    <source>
        <dbReference type="SAM" id="Phobius"/>
    </source>
</evidence>
<dbReference type="Gene3D" id="3.30.450.20">
    <property type="entry name" value="PAS domain"/>
    <property type="match status" value="1"/>
</dbReference>
<dbReference type="Pfam" id="PF00563">
    <property type="entry name" value="EAL"/>
    <property type="match status" value="1"/>
</dbReference>
<dbReference type="SMART" id="SM00052">
    <property type="entry name" value="EAL"/>
    <property type="match status" value="1"/>
</dbReference>
<dbReference type="PANTHER" id="PTHR33121:SF70">
    <property type="entry name" value="SIGNALING PROTEIN YKOW"/>
    <property type="match status" value="1"/>
</dbReference>
<dbReference type="InterPro" id="IPR035919">
    <property type="entry name" value="EAL_sf"/>
</dbReference>
<dbReference type="PROSITE" id="PS50883">
    <property type="entry name" value="EAL"/>
    <property type="match status" value="1"/>
</dbReference>
<dbReference type="EMBL" id="CP120733">
    <property type="protein sequence ID" value="WFD11092.1"/>
    <property type="molecule type" value="Genomic_DNA"/>
</dbReference>
<dbReference type="RefSeq" id="WP_277733057.1">
    <property type="nucleotide sequence ID" value="NZ_CP120733.1"/>
</dbReference>